<dbReference type="EMBL" id="DYXD01000034">
    <property type="protein sequence ID" value="HJF06865.1"/>
    <property type="molecule type" value="Genomic_DNA"/>
</dbReference>
<proteinExistence type="predicted"/>
<reference evidence="1" key="2">
    <citation type="submission" date="2021-09" db="EMBL/GenBank/DDBJ databases">
        <authorList>
            <person name="Gilroy R."/>
        </authorList>
    </citation>
    <scope>NUCLEOTIDE SEQUENCE</scope>
    <source>
        <strain evidence="1">CHK165-8395</strain>
    </source>
</reference>
<evidence type="ECO:0000313" key="2">
    <source>
        <dbReference type="Proteomes" id="UP000718012"/>
    </source>
</evidence>
<sequence>MNLDILEKKMPEVIKYASNIITETPNFIEFAIALTDYMGKDFIPYCKSVYMMLVNLSEFSHIAFNYDDFKHITPSIIETEYNAFISKQQEKQRELEFKENIDELQFLVRNYRNSIEFKKLLNFVGRFSYLAPYNAMLVQMQKPGATFVFNGKKWKEYGRRPKVNAQKLIILKPFGPVQCVFDYGDTEEISGALDVLDEADLMKLWDKSLKRTKGEIEKGTWDILIKNLPVYGIYLDDKFQAANTYGGYIMPYEEKQLSIMVNKESARVNSRFIISVNRNQERIVQFHTICHELGHLFCYHQFYTESKRRKLTIKEREFEAETVAWLVCKRHGIYNPSEEYLASYAPQGEIPICSTDLIMKAVAEIERMMESPIKIKESLWYKEDKGLKEKIRVIERQQKGPDLFA</sequence>
<dbReference type="Proteomes" id="UP000718012">
    <property type="component" value="Unassembled WGS sequence"/>
</dbReference>
<name>A0A921K275_9BACT</name>
<organism evidence="1 2">
    <name type="scientific">Phocaeicola coprocola</name>
    <dbReference type="NCBI Taxonomy" id="310298"/>
    <lineage>
        <taxon>Bacteria</taxon>
        <taxon>Pseudomonadati</taxon>
        <taxon>Bacteroidota</taxon>
        <taxon>Bacteroidia</taxon>
        <taxon>Bacteroidales</taxon>
        <taxon>Bacteroidaceae</taxon>
        <taxon>Phocaeicola</taxon>
    </lineage>
</organism>
<protein>
    <recommendedName>
        <fullName evidence="3">ImmA/IrrE family metallo-endopeptidase</fullName>
    </recommendedName>
</protein>
<dbReference type="AlphaFoldDB" id="A0A921K275"/>
<gene>
    <name evidence="1" type="ORF">K8U81_01550</name>
</gene>
<comment type="caution">
    <text evidence="1">The sequence shown here is derived from an EMBL/GenBank/DDBJ whole genome shotgun (WGS) entry which is preliminary data.</text>
</comment>
<evidence type="ECO:0008006" key="3">
    <source>
        <dbReference type="Google" id="ProtNLM"/>
    </source>
</evidence>
<accession>A0A921K275</accession>
<evidence type="ECO:0000313" key="1">
    <source>
        <dbReference type="EMBL" id="HJF06865.1"/>
    </source>
</evidence>
<reference evidence="1" key="1">
    <citation type="journal article" date="2021" name="PeerJ">
        <title>Extensive microbial diversity within the chicken gut microbiome revealed by metagenomics and culture.</title>
        <authorList>
            <person name="Gilroy R."/>
            <person name="Ravi A."/>
            <person name="Getino M."/>
            <person name="Pursley I."/>
            <person name="Horton D.L."/>
            <person name="Alikhan N.F."/>
            <person name="Baker D."/>
            <person name="Gharbi K."/>
            <person name="Hall N."/>
            <person name="Watson M."/>
            <person name="Adriaenssens E.M."/>
            <person name="Foster-Nyarko E."/>
            <person name="Jarju S."/>
            <person name="Secka A."/>
            <person name="Antonio M."/>
            <person name="Oren A."/>
            <person name="Chaudhuri R.R."/>
            <person name="La Ragione R."/>
            <person name="Hildebrand F."/>
            <person name="Pallen M.J."/>
        </authorList>
    </citation>
    <scope>NUCLEOTIDE SEQUENCE</scope>
    <source>
        <strain evidence="1">CHK165-8395</strain>
    </source>
</reference>